<dbReference type="STRING" id="407022.SAMN05661044_03962"/>
<feature type="domain" description="RNA polymerase sigma-70 region 2" evidence="5">
    <location>
        <begin position="26"/>
        <end position="90"/>
    </location>
</feature>
<evidence type="ECO:0000313" key="8">
    <source>
        <dbReference type="Proteomes" id="UP000199421"/>
    </source>
</evidence>
<dbReference type="NCBIfam" id="TIGR02937">
    <property type="entry name" value="sigma70-ECF"/>
    <property type="match status" value="1"/>
</dbReference>
<dbReference type="InterPro" id="IPR014327">
    <property type="entry name" value="RNA_pol_sigma70_bacteroid"/>
</dbReference>
<evidence type="ECO:0000256" key="2">
    <source>
        <dbReference type="ARBA" id="ARBA00023015"/>
    </source>
</evidence>
<evidence type="ECO:0000259" key="6">
    <source>
        <dbReference type="Pfam" id="PF08281"/>
    </source>
</evidence>
<name>A0A1H7UV16_OLID1</name>
<dbReference type="PANTHER" id="PTHR43133">
    <property type="entry name" value="RNA POLYMERASE ECF-TYPE SIGMA FACTO"/>
    <property type="match status" value="1"/>
</dbReference>
<evidence type="ECO:0000259" key="5">
    <source>
        <dbReference type="Pfam" id="PF04542"/>
    </source>
</evidence>
<dbReference type="InterPro" id="IPR036388">
    <property type="entry name" value="WH-like_DNA-bd_sf"/>
</dbReference>
<dbReference type="GO" id="GO:0003677">
    <property type="term" value="F:DNA binding"/>
    <property type="evidence" value="ECO:0007669"/>
    <property type="project" value="InterPro"/>
</dbReference>
<dbReference type="RefSeq" id="WP_093327835.1">
    <property type="nucleotide sequence ID" value="NZ_FOAF01000006.1"/>
</dbReference>
<keyword evidence="3" id="KW-0731">Sigma factor</keyword>
<dbReference type="GO" id="GO:0006352">
    <property type="term" value="P:DNA-templated transcription initiation"/>
    <property type="evidence" value="ECO:0007669"/>
    <property type="project" value="InterPro"/>
</dbReference>
<dbReference type="GO" id="GO:0016987">
    <property type="term" value="F:sigma factor activity"/>
    <property type="evidence" value="ECO:0007669"/>
    <property type="project" value="UniProtKB-KW"/>
</dbReference>
<dbReference type="OrthoDB" id="659577at2"/>
<sequence length="197" mass="23142">MPPPLSVNPLLIAQLRNGSEQAFQSIYQQYHQAVYRFAYAFLKNDELSKEVTQEAFLSLWIHRQDLSETLPLYPYLFNKARRLTIDAFRRITSASRMQRELMTVQETLSNETEDTVLWKDLQQITADILKSLPKQQQMVFKLSRMEGLSYEEIAKELHISKNTVKYHLVCALKSIKSQLARYDVLYVAFIFYCSFVK</sequence>
<dbReference type="Pfam" id="PF08281">
    <property type="entry name" value="Sigma70_r4_2"/>
    <property type="match status" value="1"/>
</dbReference>
<dbReference type="InterPro" id="IPR039425">
    <property type="entry name" value="RNA_pol_sigma-70-like"/>
</dbReference>
<proteinExistence type="inferred from homology"/>
<evidence type="ECO:0000256" key="3">
    <source>
        <dbReference type="ARBA" id="ARBA00023082"/>
    </source>
</evidence>
<keyword evidence="8" id="KW-1185">Reference proteome</keyword>
<comment type="similarity">
    <text evidence="1">Belongs to the sigma-70 factor family. ECF subfamily.</text>
</comment>
<evidence type="ECO:0000313" key="7">
    <source>
        <dbReference type="EMBL" id="SEM00840.1"/>
    </source>
</evidence>
<keyword evidence="2" id="KW-0805">Transcription regulation</keyword>
<dbReference type="InterPro" id="IPR013325">
    <property type="entry name" value="RNA_pol_sigma_r2"/>
</dbReference>
<dbReference type="CDD" id="cd06171">
    <property type="entry name" value="Sigma70_r4"/>
    <property type="match status" value="1"/>
</dbReference>
<dbReference type="SUPFAM" id="SSF88659">
    <property type="entry name" value="Sigma3 and sigma4 domains of RNA polymerase sigma factors"/>
    <property type="match status" value="1"/>
</dbReference>
<feature type="domain" description="RNA polymerase sigma factor 70 region 4 type 2" evidence="6">
    <location>
        <begin position="127"/>
        <end position="173"/>
    </location>
</feature>
<dbReference type="AlphaFoldDB" id="A0A1H7UV16"/>
<evidence type="ECO:0000256" key="1">
    <source>
        <dbReference type="ARBA" id="ARBA00010641"/>
    </source>
</evidence>
<dbReference type="Gene3D" id="1.10.1740.10">
    <property type="match status" value="1"/>
</dbReference>
<dbReference type="InterPro" id="IPR013249">
    <property type="entry name" value="RNA_pol_sigma70_r4_t2"/>
</dbReference>
<gene>
    <name evidence="7" type="ORF">SAMN05661044_03962</name>
</gene>
<dbReference type="InterPro" id="IPR007627">
    <property type="entry name" value="RNA_pol_sigma70_r2"/>
</dbReference>
<dbReference type="PANTHER" id="PTHR43133:SF46">
    <property type="entry name" value="RNA POLYMERASE SIGMA-70 FACTOR ECF SUBFAMILY"/>
    <property type="match status" value="1"/>
</dbReference>
<organism evidence="7 8">
    <name type="scientific">Olivibacter domesticus</name>
    <name type="common">Pseudosphingobacterium domesticum</name>
    <dbReference type="NCBI Taxonomy" id="407022"/>
    <lineage>
        <taxon>Bacteria</taxon>
        <taxon>Pseudomonadati</taxon>
        <taxon>Bacteroidota</taxon>
        <taxon>Sphingobacteriia</taxon>
        <taxon>Sphingobacteriales</taxon>
        <taxon>Sphingobacteriaceae</taxon>
        <taxon>Olivibacter</taxon>
    </lineage>
</organism>
<reference evidence="8" key="1">
    <citation type="submission" date="2016-10" db="EMBL/GenBank/DDBJ databases">
        <authorList>
            <person name="Varghese N."/>
            <person name="Submissions S."/>
        </authorList>
    </citation>
    <scope>NUCLEOTIDE SEQUENCE [LARGE SCALE GENOMIC DNA]</scope>
    <source>
        <strain evidence="8">DSM 18733</strain>
    </source>
</reference>
<dbReference type="EMBL" id="FOAF01000006">
    <property type="protein sequence ID" value="SEM00840.1"/>
    <property type="molecule type" value="Genomic_DNA"/>
</dbReference>
<dbReference type="NCBIfam" id="TIGR02985">
    <property type="entry name" value="Sig70_bacteroi1"/>
    <property type="match status" value="1"/>
</dbReference>
<dbReference type="Gene3D" id="1.10.10.10">
    <property type="entry name" value="Winged helix-like DNA-binding domain superfamily/Winged helix DNA-binding domain"/>
    <property type="match status" value="1"/>
</dbReference>
<dbReference type="Pfam" id="PF04542">
    <property type="entry name" value="Sigma70_r2"/>
    <property type="match status" value="1"/>
</dbReference>
<dbReference type="SUPFAM" id="SSF88946">
    <property type="entry name" value="Sigma2 domain of RNA polymerase sigma factors"/>
    <property type="match status" value="1"/>
</dbReference>
<dbReference type="InterPro" id="IPR013324">
    <property type="entry name" value="RNA_pol_sigma_r3/r4-like"/>
</dbReference>
<dbReference type="Proteomes" id="UP000199421">
    <property type="component" value="Unassembled WGS sequence"/>
</dbReference>
<evidence type="ECO:0000256" key="4">
    <source>
        <dbReference type="ARBA" id="ARBA00023163"/>
    </source>
</evidence>
<accession>A0A1H7UV16</accession>
<keyword evidence="4" id="KW-0804">Transcription</keyword>
<protein>
    <submittedName>
        <fullName evidence="7">RNA polymerase sigma-70 factor, ECF subfamily</fullName>
    </submittedName>
</protein>
<dbReference type="InterPro" id="IPR014284">
    <property type="entry name" value="RNA_pol_sigma-70_dom"/>
</dbReference>